<feature type="compositionally biased region" description="Acidic residues" evidence="2">
    <location>
        <begin position="1374"/>
        <end position="1391"/>
    </location>
</feature>
<gene>
    <name evidence="3" type="ORF">DAPPUDRAFT_98199</name>
</gene>
<feature type="coiled-coil region" evidence="1">
    <location>
        <begin position="1525"/>
        <end position="1559"/>
    </location>
</feature>
<proteinExistence type="predicted"/>
<evidence type="ECO:0000256" key="2">
    <source>
        <dbReference type="SAM" id="MobiDB-lite"/>
    </source>
</evidence>
<feature type="region of interest" description="Disordered" evidence="2">
    <location>
        <begin position="829"/>
        <end position="1115"/>
    </location>
</feature>
<feature type="compositionally biased region" description="Basic residues" evidence="2">
    <location>
        <begin position="1"/>
        <end position="10"/>
    </location>
</feature>
<feature type="region of interest" description="Disordered" evidence="2">
    <location>
        <begin position="1"/>
        <end position="95"/>
    </location>
</feature>
<dbReference type="InParanoid" id="E9G2M4"/>
<feature type="region of interest" description="Disordered" evidence="2">
    <location>
        <begin position="1578"/>
        <end position="1601"/>
    </location>
</feature>
<feature type="compositionally biased region" description="Acidic residues" evidence="2">
    <location>
        <begin position="1592"/>
        <end position="1601"/>
    </location>
</feature>
<feature type="compositionally biased region" description="Basic and acidic residues" evidence="2">
    <location>
        <begin position="980"/>
        <end position="995"/>
    </location>
</feature>
<feature type="compositionally biased region" description="Low complexity" evidence="2">
    <location>
        <begin position="55"/>
        <end position="67"/>
    </location>
</feature>
<organism evidence="3 4">
    <name type="scientific">Daphnia pulex</name>
    <name type="common">Water flea</name>
    <dbReference type="NCBI Taxonomy" id="6669"/>
    <lineage>
        <taxon>Eukaryota</taxon>
        <taxon>Metazoa</taxon>
        <taxon>Ecdysozoa</taxon>
        <taxon>Arthropoda</taxon>
        <taxon>Crustacea</taxon>
        <taxon>Branchiopoda</taxon>
        <taxon>Diplostraca</taxon>
        <taxon>Cladocera</taxon>
        <taxon>Anomopoda</taxon>
        <taxon>Daphniidae</taxon>
        <taxon>Daphnia</taxon>
    </lineage>
</organism>
<evidence type="ECO:0000313" key="3">
    <source>
        <dbReference type="EMBL" id="EFX86289.1"/>
    </source>
</evidence>
<keyword evidence="4" id="KW-1185">Reference proteome</keyword>
<feature type="region of interest" description="Disordered" evidence="2">
    <location>
        <begin position="746"/>
        <end position="770"/>
    </location>
</feature>
<feature type="compositionally biased region" description="Low complexity" evidence="2">
    <location>
        <begin position="1052"/>
        <end position="1072"/>
    </location>
</feature>
<feature type="region of interest" description="Disordered" evidence="2">
    <location>
        <begin position="140"/>
        <end position="186"/>
    </location>
</feature>
<accession>E9G2M4</accession>
<feature type="region of interest" description="Disordered" evidence="2">
    <location>
        <begin position="659"/>
        <end position="710"/>
    </location>
</feature>
<feature type="compositionally biased region" description="Low complexity" evidence="2">
    <location>
        <begin position="899"/>
        <end position="943"/>
    </location>
</feature>
<dbReference type="FunCoup" id="E9G2M4">
    <property type="interactions" value="8"/>
</dbReference>
<feature type="compositionally biased region" description="Basic and acidic residues" evidence="2">
    <location>
        <begin position="1018"/>
        <end position="1033"/>
    </location>
</feature>
<feature type="compositionally biased region" description="Low complexity" evidence="2">
    <location>
        <begin position="682"/>
        <end position="692"/>
    </location>
</feature>
<feature type="compositionally biased region" description="Polar residues" evidence="2">
    <location>
        <begin position="953"/>
        <end position="964"/>
    </location>
</feature>
<evidence type="ECO:0000256" key="1">
    <source>
        <dbReference type="SAM" id="Coils"/>
    </source>
</evidence>
<feature type="region of interest" description="Disordered" evidence="2">
    <location>
        <begin position="452"/>
        <end position="497"/>
    </location>
</feature>
<keyword evidence="1" id="KW-0175">Coiled coil</keyword>
<dbReference type="HOGENOM" id="CLU_244290_0_0_1"/>
<dbReference type="eggNOG" id="ENOG502QS6N">
    <property type="taxonomic scope" value="Eukaryota"/>
</dbReference>
<name>E9G2M4_DAPPU</name>
<feature type="compositionally biased region" description="Polar residues" evidence="2">
    <location>
        <begin position="664"/>
        <end position="675"/>
    </location>
</feature>
<dbReference type="EMBL" id="GL732530">
    <property type="protein sequence ID" value="EFX86289.1"/>
    <property type="molecule type" value="Genomic_DNA"/>
</dbReference>
<dbReference type="KEGG" id="dpx:DAPPUDRAFT_98199"/>
<feature type="region of interest" description="Disordered" evidence="2">
    <location>
        <begin position="598"/>
        <end position="630"/>
    </location>
</feature>
<feature type="region of interest" description="Disordered" evidence="2">
    <location>
        <begin position="1373"/>
        <end position="1408"/>
    </location>
</feature>
<evidence type="ECO:0000313" key="4">
    <source>
        <dbReference type="Proteomes" id="UP000000305"/>
    </source>
</evidence>
<feature type="compositionally biased region" description="Low complexity" evidence="2">
    <location>
        <begin position="1578"/>
        <end position="1591"/>
    </location>
</feature>
<feature type="compositionally biased region" description="Polar residues" evidence="2">
    <location>
        <begin position="844"/>
        <end position="873"/>
    </location>
</feature>
<feature type="compositionally biased region" description="Polar residues" evidence="2">
    <location>
        <begin position="73"/>
        <end position="85"/>
    </location>
</feature>
<sequence>MANKTARQKKLGPAPFASFEDSFDDLSSPESKGYQPMPEICEERYQQTDNINDVSASTSTAQTPTTPRIDVEQASSPSQGESGDSTPERELFGLDMAADNVTSAFLEGAADVDLRSSGAEGMGIPYSADSIKGRLSRNSSLLATGKSAPGSVGRSGQASSNVAEAPPGNPLERRGSMGRNNQHATDPFVFPCRETRLSSISSNVSATSGMSFLSAFSGRRSPSPHRMQLETSFCGPKTLAAAAAKEAKEEEEELLEFEASRRPSLLNPNTWLLGDGSSSRCASPIGTPSSPGCMRAFMFKYATEPRSRPTSPMGWSAPSPAASLNPANSEFAGPSARWLASPRCQRRSSSPHRTLVETSFCGQMQMKVPADDDVAPRGPSPMPSLIGSLLSIQPVKYATEPRSRPASPTANKSILNLMPIVAAGSRRGSQSLPGGNRCASPMIETSFCGPKHLARRDSKGDAAAAAAPSPVPSTRAPSSLSTRPSEAGGPEGSIGLRPIKYATEPRSRPASPVPSAHHHQPIVTAASISRSESPILINRTARSPSPHRMRVETSFIGAQQVRQDSVAGADYLPAARTEAVDHNVTEVSIHPLPVKYATEPRSRPVSPCGTMLSHHCPTPDRDRRPMRSPSPMMVETSFCGSKLAVEDNSPLSRPAIHLKEVEPASSSQPTMSVKYTTEPRSRPSSPSLRLLSNHSTPVPGDRRVNRSPSPHRMLVETSFCGAKQIPRQSSQVLEASIQLVEAALQRRKKDDENDDDQLSNSSCSVSDMPAIMRNHREENIKTMQRNSSSSSLMGATDENKQTVDFATHWPDQVVSEFEATWPVHHLSTFELSPEKKKKSRSSSEDTASPPSQHSNGHIASMLASNKAASTVAASPNPVRPGRHMPKPVACPKPPQSFIPQSDSSAQSSPLASPALSRRFESASPSPSSPFPSRRTSLGSTLRSNQGAEEAQTDHQQPSTASRELSSWAKSAKGGDSSDDSPAHLHSQPERTDSRKDGHKGRSVLSVLFGKRSGKSSSKLKDQQPELEAVDEKLSMASASSAAGRPNGQESASRMLSLPLPSRDSSPGRSLGDSGDDLDEGDAGFQHQVLDTGNESGDNLVESEDSAIPSGSSIQPRKEEISFFHQQDSIEEELPFVPTTLPIERPIAPVITPVRMRISELKTTPIQRPRCSVSFGPSSINDYVKIARTDSVIAGEDPSSGGVAAALVIPKIKVSLPKPEREESVDDLIAASSASTVAVPAVKVTVGSVCSNWEAFSEQVFVSRKRFQHQQATTSVDDAPAAAENQPQQPIKSSQQWINVEEIPEPVKEAKAIKVMVNTKAKNQESTLVVQTNKPDEATDTRLELEEEEEEKINLVLPVRKDSVSSETALLREIEETEMEEDRSPPPDDDEASVSIRQRISQSRRSNKARLQQQRLAKERETMSVIFVHPSYVWLFADSGLAHERDVVLRRSTPQSPAISFVMPKVIGQRALCAVGCLIDRLSPVSGVPGGRRNLESMQYWVFASYLITKLGRQLSPKYLYMYKPREKTKKDNDNTSNSLAELDNNLDDMEASCNVLAQSNLLSVAPFGMDLDVHSNRSSVVAPSEEIPSSSPEEESSISTE</sequence>
<dbReference type="OrthoDB" id="6428710at2759"/>
<feature type="compositionally biased region" description="Low complexity" evidence="2">
    <location>
        <begin position="1278"/>
        <end position="1289"/>
    </location>
</feature>
<reference evidence="3 4" key="1">
    <citation type="journal article" date="2011" name="Science">
        <title>The ecoresponsive genome of Daphnia pulex.</title>
        <authorList>
            <person name="Colbourne J.K."/>
            <person name="Pfrender M.E."/>
            <person name="Gilbert D."/>
            <person name="Thomas W.K."/>
            <person name="Tucker A."/>
            <person name="Oakley T.H."/>
            <person name="Tokishita S."/>
            <person name="Aerts A."/>
            <person name="Arnold G.J."/>
            <person name="Basu M.K."/>
            <person name="Bauer D.J."/>
            <person name="Caceres C.E."/>
            <person name="Carmel L."/>
            <person name="Casola C."/>
            <person name="Choi J.H."/>
            <person name="Detter J.C."/>
            <person name="Dong Q."/>
            <person name="Dusheyko S."/>
            <person name="Eads B.D."/>
            <person name="Frohlich T."/>
            <person name="Geiler-Samerotte K.A."/>
            <person name="Gerlach D."/>
            <person name="Hatcher P."/>
            <person name="Jogdeo S."/>
            <person name="Krijgsveld J."/>
            <person name="Kriventseva E.V."/>
            <person name="Kultz D."/>
            <person name="Laforsch C."/>
            <person name="Lindquist E."/>
            <person name="Lopez J."/>
            <person name="Manak J.R."/>
            <person name="Muller J."/>
            <person name="Pangilinan J."/>
            <person name="Patwardhan R.P."/>
            <person name="Pitluck S."/>
            <person name="Pritham E.J."/>
            <person name="Rechtsteiner A."/>
            <person name="Rho M."/>
            <person name="Rogozin I.B."/>
            <person name="Sakarya O."/>
            <person name="Salamov A."/>
            <person name="Schaack S."/>
            <person name="Shapiro H."/>
            <person name="Shiga Y."/>
            <person name="Skalitzky C."/>
            <person name="Smith Z."/>
            <person name="Souvorov A."/>
            <person name="Sung W."/>
            <person name="Tang Z."/>
            <person name="Tsuchiya D."/>
            <person name="Tu H."/>
            <person name="Vos H."/>
            <person name="Wang M."/>
            <person name="Wolf Y.I."/>
            <person name="Yamagata H."/>
            <person name="Yamada T."/>
            <person name="Ye Y."/>
            <person name="Shaw J.R."/>
            <person name="Andrews J."/>
            <person name="Crease T.J."/>
            <person name="Tang H."/>
            <person name="Lucas S.M."/>
            <person name="Robertson H.M."/>
            <person name="Bork P."/>
            <person name="Koonin E.V."/>
            <person name="Zdobnov E.M."/>
            <person name="Grigoriev I.V."/>
            <person name="Lynch M."/>
            <person name="Boore J.L."/>
        </authorList>
    </citation>
    <scope>NUCLEOTIDE SEQUENCE [LARGE SCALE GENOMIC DNA]</scope>
</reference>
<feature type="region of interest" description="Disordered" evidence="2">
    <location>
        <begin position="1271"/>
        <end position="1293"/>
    </location>
</feature>
<dbReference type="Proteomes" id="UP000000305">
    <property type="component" value="Unassembled WGS sequence"/>
</dbReference>
<dbReference type="OMA" id="KYATEPR"/>
<feature type="compositionally biased region" description="Low complexity" evidence="2">
    <location>
        <begin position="1394"/>
        <end position="1403"/>
    </location>
</feature>
<protein>
    <submittedName>
        <fullName evidence="3">Uncharacterized protein</fullName>
    </submittedName>
</protein>
<feature type="compositionally biased region" description="Low complexity" evidence="2">
    <location>
        <begin position="462"/>
        <end position="479"/>
    </location>
</feature>